<proteinExistence type="predicted"/>
<sequence length="89" mass="10871">MCYSHIHNIFFTMITNYKVVFLKKKNNQLYKKKFVENIKLLIVCKIEMNINYINEYTKLQKSIQNTKLKTTHFFDAHSLHYFIYILSKN</sequence>
<protein>
    <submittedName>
        <fullName evidence="1">Uncharacterized protein</fullName>
    </submittedName>
</protein>
<reference evidence="1 2" key="1">
    <citation type="submission" date="2013-02" db="EMBL/GenBank/DDBJ databases">
        <title>The Genome Annotation of Plasmodium falciparum Palo Alto/Uganda.</title>
        <authorList>
            <consortium name="The Broad Institute Genome Sequencing Platform"/>
            <consortium name="The Broad Institute Genome Sequencing Center for Infectious Disease"/>
            <person name="Neafsey D."/>
            <person name="Hoffman S."/>
            <person name="Volkman S."/>
            <person name="Rosenthal P."/>
            <person name="Walker B."/>
            <person name="Young S.K."/>
            <person name="Zeng Q."/>
            <person name="Gargeya S."/>
            <person name="Fitzgerald M."/>
            <person name="Haas B."/>
            <person name="Abouelleil A."/>
            <person name="Allen A.W."/>
            <person name="Alvarado L."/>
            <person name="Arachchi H.M."/>
            <person name="Berlin A.M."/>
            <person name="Chapman S.B."/>
            <person name="Gainer-Dewar J."/>
            <person name="Goldberg J."/>
            <person name="Griggs A."/>
            <person name="Gujja S."/>
            <person name="Hansen M."/>
            <person name="Howarth C."/>
            <person name="Imamovic A."/>
            <person name="Ireland A."/>
            <person name="Larimer J."/>
            <person name="McCowan C."/>
            <person name="Murphy C."/>
            <person name="Pearson M."/>
            <person name="Poon T.W."/>
            <person name="Priest M."/>
            <person name="Roberts A."/>
            <person name="Saif S."/>
            <person name="Shea T."/>
            <person name="Sisk P."/>
            <person name="Sykes S."/>
            <person name="Wortman J."/>
            <person name="Nusbaum C."/>
            <person name="Birren B."/>
        </authorList>
    </citation>
    <scope>NUCLEOTIDE SEQUENCE [LARGE SCALE GENOMIC DNA]</scope>
    <source>
        <strain evidence="1 2">Palo Alto/Uganda</strain>
    </source>
</reference>
<dbReference type="OMA" id="HIHNIFF"/>
<gene>
    <name evidence="1" type="ORF">PFUGPA_01945</name>
</gene>
<dbReference type="EMBL" id="KI927329">
    <property type="protein sequence ID" value="ETW55900.1"/>
    <property type="molecule type" value="Genomic_DNA"/>
</dbReference>
<dbReference type="Proteomes" id="UP000019103">
    <property type="component" value="Unassembled WGS sequence"/>
</dbReference>
<evidence type="ECO:0000313" key="1">
    <source>
        <dbReference type="EMBL" id="ETW55900.1"/>
    </source>
</evidence>
<reference evidence="1 2" key="2">
    <citation type="submission" date="2013-02" db="EMBL/GenBank/DDBJ databases">
        <title>The Genome Sequence of Plasmodium falciparum Palo Alto/Uganda.</title>
        <authorList>
            <consortium name="The Broad Institute Genome Sequencing Platform"/>
            <consortium name="The Broad Institute Genome Sequencing Center for Infectious Disease"/>
            <person name="Neafsey D."/>
            <person name="Cheeseman I."/>
            <person name="Volkman S."/>
            <person name="Adams J."/>
            <person name="Walker B."/>
            <person name="Young S.K."/>
            <person name="Zeng Q."/>
            <person name="Gargeya S."/>
            <person name="Fitzgerald M."/>
            <person name="Haas B."/>
            <person name="Abouelleil A."/>
            <person name="Alvarado L."/>
            <person name="Arachchi H.M."/>
            <person name="Berlin A.M."/>
            <person name="Chapman S.B."/>
            <person name="Dewar J."/>
            <person name="Goldberg J."/>
            <person name="Griggs A."/>
            <person name="Gujja S."/>
            <person name="Hansen M."/>
            <person name="Howarth C."/>
            <person name="Imamovic A."/>
            <person name="Larimer J."/>
            <person name="McCowan C."/>
            <person name="Murphy C."/>
            <person name="Neiman D."/>
            <person name="Pearson M."/>
            <person name="Priest M."/>
            <person name="Roberts A."/>
            <person name="Saif S."/>
            <person name="Shea T."/>
            <person name="Sisk P."/>
            <person name="Sykes S."/>
            <person name="Wortman J."/>
            <person name="Nusbaum C."/>
            <person name="Birren B."/>
        </authorList>
    </citation>
    <scope>NUCLEOTIDE SEQUENCE [LARGE SCALE GENOMIC DNA]</scope>
    <source>
        <strain evidence="1 2">Palo Alto/Uganda</strain>
    </source>
</reference>
<evidence type="ECO:0000313" key="2">
    <source>
        <dbReference type="Proteomes" id="UP000019103"/>
    </source>
</evidence>
<name>W4J113_PLAFP</name>
<dbReference type="AlphaFoldDB" id="W4J113"/>
<organism evidence="1 2">
    <name type="scientific">Plasmodium falciparum (isolate Palo Alto / Uganda)</name>
    <dbReference type="NCBI Taxonomy" id="57270"/>
    <lineage>
        <taxon>Eukaryota</taxon>
        <taxon>Sar</taxon>
        <taxon>Alveolata</taxon>
        <taxon>Apicomplexa</taxon>
        <taxon>Aconoidasida</taxon>
        <taxon>Haemosporida</taxon>
        <taxon>Plasmodiidae</taxon>
        <taxon>Plasmodium</taxon>
        <taxon>Plasmodium (Laverania)</taxon>
    </lineage>
</organism>
<accession>W4J113</accession>